<gene>
    <name evidence="2" type="ORF">IV203_007904</name>
</gene>
<evidence type="ECO:0000313" key="3">
    <source>
        <dbReference type="Proteomes" id="UP000693970"/>
    </source>
</evidence>
<sequence>MSPEEDDDASMRYCGYGDDDVSVGEEEVSVGERACGVVGEEASHREDAATSQEVTVLSRADTVSYRGAQSGKYDLRELYHIFQDLANCIHKVRDNTTKDLLVGTALKLKDVAVGNVEQVYSQPILDTLHSYLHLFGRTMAPQDMFAQVSRGISHREEDGENEYEPEATVTLKRSKPPGANGGRRYRSRNERTMDQMKESSKRAALCSICLQPGHRIVQCSKISEARATLIGHNHVAEFAAGLGDPMLCLVEEPFGSMRETIKKWVQSGCNIPVEAVHVVVRKCFYSATRQDSSRNVVEVFVWGKGGTPVKEHCPAYYPVNKVVQWILGNCNARRRKKHILSCLQKPVQEILQHLYDYGTSP</sequence>
<evidence type="ECO:0000256" key="1">
    <source>
        <dbReference type="SAM" id="MobiDB-lite"/>
    </source>
</evidence>
<reference evidence="2" key="1">
    <citation type="journal article" date="2021" name="Sci. Rep.">
        <title>Diploid genomic architecture of Nitzschia inconspicua, an elite biomass production diatom.</title>
        <authorList>
            <person name="Oliver A."/>
            <person name="Podell S."/>
            <person name="Pinowska A."/>
            <person name="Traller J.C."/>
            <person name="Smith S.R."/>
            <person name="McClure R."/>
            <person name="Beliaev A."/>
            <person name="Bohutskyi P."/>
            <person name="Hill E.A."/>
            <person name="Rabines A."/>
            <person name="Zheng H."/>
            <person name="Allen L.Z."/>
            <person name="Kuo A."/>
            <person name="Grigoriev I.V."/>
            <person name="Allen A.E."/>
            <person name="Hazlebeck D."/>
            <person name="Allen E.E."/>
        </authorList>
    </citation>
    <scope>NUCLEOTIDE SEQUENCE</scope>
    <source>
        <strain evidence="2">Hildebrandi</strain>
    </source>
</reference>
<keyword evidence="3" id="KW-1185">Reference proteome</keyword>
<evidence type="ECO:0000313" key="2">
    <source>
        <dbReference type="EMBL" id="KAG7351856.1"/>
    </source>
</evidence>
<protein>
    <submittedName>
        <fullName evidence="2">Uncharacterized protein</fullName>
    </submittedName>
</protein>
<dbReference type="Proteomes" id="UP000693970">
    <property type="component" value="Unassembled WGS sequence"/>
</dbReference>
<accession>A0A9K3KZ79</accession>
<dbReference type="EMBL" id="JAGRRH010000017">
    <property type="protein sequence ID" value="KAG7351856.1"/>
    <property type="molecule type" value="Genomic_DNA"/>
</dbReference>
<name>A0A9K3KZ79_9STRA</name>
<organism evidence="2 3">
    <name type="scientific">Nitzschia inconspicua</name>
    <dbReference type="NCBI Taxonomy" id="303405"/>
    <lineage>
        <taxon>Eukaryota</taxon>
        <taxon>Sar</taxon>
        <taxon>Stramenopiles</taxon>
        <taxon>Ochrophyta</taxon>
        <taxon>Bacillariophyta</taxon>
        <taxon>Bacillariophyceae</taxon>
        <taxon>Bacillariophycidae</taxon>
        <taxon>Bacillariales</taxon>
        <taxon>Bacillariaceae</taxon>
        <taxon>Nitzschia</taxon>
    </lineage>
</organism>
<comment type="caution">
    <text evidence="2">The sequence shown here is derived from an EMBL/GenBank/DDBJ whole genome shotgun (WGS) entry which is preliminary data.</text>
</comment>
<dbReference type="AlphaFoldDB" id="A0A9K3KZ79"/>
<feature type="region of interest" description="Disordered" evidence="1">
    <location>
        <begin position="155"/>
        <end position="192"/>
    </location>
</feature>
<reference evidence="2" key="2">
    <citation type="submission" date="2021-04" db="EMBL/GenBank/DDBJ databases">
        <authorList>
            <person name="Podell S."/>
        </authorList>
    </citation>
    <scope>NUCLEOTIDE SEQUENCE</scope>
    <source>
        <strain evidence="2">Hildebrandi</strain>
    </source>
</reference>
<proteinExistence type="predicted"/>